<proteinExistence type="predicted"/>
<reference evidence="1 2" key="1">
    <citation type="journal article" date="2016" name="Nat. Commun.">
        <title>Thousands of microbial genomes shed light on interconnected biogeochemical processes in an aquifer system.</title>
        <authorList>
            <person name="Anantharaman K."/>
            <person name="Brown C.T."/>
            <person name="Hug L.A."/>
            <person name="Sharon I."/>
            <person name="Castelle C.J."/>
            <person name="Probst A.J."/>
            <person name="Thomas B.C."/>
            <person name="Singh A."/>
            <person name="Wilkins M.J."/>
            <person name="Karaoz U."/>
            <person name="Brodie E.L."/>
            <person name="Williams K.H."/>
            <person name="Hubbard S.S."/>
            <person name="Banfield J.F."/>
        </authorList>
    </citation>
    <scope>NUCLEOTIDE SEQUENCE [LARGE SCALE GENOMIC DNA]</scope>
</reference>
<sequence>MKKICKNCKKDFEVRKEDLIFYDQIKVPPPLMCPDCRMQRRISFRNERTLYRRPCDKCGKNGISLYASGTLFPVYCHTCWWGDSWNPTSYGMKYDPARPFMGQFAELKNKVPRVRLLSINSINSEYENNSSENKNCYLIFAAENNEDCLYGRLVQHCKNSMDCAFLYDSELCYECVDTRKSFKCLYGERLQECVDTFFSFDMRNCQNCIFCVNGRNLRYQIYNRSCTKEEFKKKKAEIFKDYASIEKAKEEFNRLRSGALVKYAFATKCVNATGDYMYNCHDGARIFDVSNAKNCSYVADAEDPIDCQDVNNHYFKGERCYNVMGALQDTNCIGIIFSFYCNNVYYSDSCRNCSDCFGCVALNNKKYCILNKEYPKEEYEKIKNEITEEMKRIGIYGEYFPAELSPYPYNDTLAQEYFPMTEKEAKEKGFNWQTETSGTYGKETIKEENMPETAEEVSEEILKEILVCKDCKKNFRITKSELDFYKRMNIPPPRKDFECRHQDRMKKRNPRKLWHRACMCKKTNHPHHLDIECPSGCPNKFETSYRDDRPEMVYCEQCYQQEIS</sequence>
<dbReference type="STRING" id="1801754.A3D42_02515"/>
<gene>
    <name evidence="1" type="ORF">A3D42_02515</name>
</gene>
<comment type="caution">
    <text evidence="1">The sequence shown here is derived from an EMBL/GenBank/DDBJ whole genome shotgun (WGS) entry which is preliminary data.</text>
</comment>
<protein>
    <submittedName>
        <fullName evidence="1">Uncharacterized protein</fullName>
    </submittedName>
</protein>
<organism evidence="1 2">
    <name type="scientific">Candidatus Nomurabacteria bacterium RIFCSPHIGHO2_02_FULL_41_18</name>
    <dbReference type="NCBI Taxonomy" id="1801754"/>
    <lineage>
        <taxon>Bacteria</taxon>
        <taxon>Candidatus Nomuraibacteriota</taxon>
    </lineage>
</organism>
<evidence type="ECO:0000313" key="2">
    <source>
        <dbReference type="Proteomes" id="UP000177777"/>
    </source>
</evidence>
<name>A0A1F6W4Z7_9BACT</name>
<dbReference type="AlphaFoldDB" id="A0A1F6W4Z7"/>
<dbReference type="EMBL" id="MFUE01000020">
    <property type="protein sequence ID" value="OGI76983.1"/>
    <property type="molecule type" value="Genomic_DNA"/>
</dbReference>
<dbReference type="Proteomes" id="UP000177777">
    <property type="component" value="Unassembled WGS sequence"/>
</dbReference>
<accession>A0A1F6W4Z7</accession>
<evidence type="ECO:0000313" key="1">
    <source>
        <dbReference type="EMBL" id="OGI76983.1"/>
    </source>
</evidence>